<proteinExistence type="predicted"/>
<feature type="transmembrane region" description="Helical" evidence="1">
    <location>
        <begin position="177"/>
        <end position="193"/>
    </location>
</feature>
<keyword evidence="1" id="KW-0472">Membrane</keyword>
<keyword evidence="1" id="KW-0812">Transmembrane</keyword>
<keyword evidence="3" id="KW-1185">Reference proteome</keyword>
<feature type="transmembrane region" description="Helical" evidence="1">
    <location>
        <begin position="66"/>
        <end position="84"/>
    </location>
</feature>
<reference evidence="2 3" key="2">
    <citation type="submission" date="2018-11" db="EMBL/GenBank/DDBJ databases">
        <authorList>
            <consortium name="Pathogen Informatics"/>
        </authorList>
    </citation>
    <scope>NUCLEOTIDE SEQUENCE [LARGE SCALE GENOMIC DNA]</scope>
</reference>
<sequence length="276" mass="31570">MYLRTSANISAPPVCSLAKNGVYCPAAFPNFLSVFNVALFAVAILSSIFVLYIGLTRLPLKDITNLYSIHVVAPMLLMEIVHVIKAANDYARLFGCTNVFLGHCMDYLLMGTSTICQTSLQLFSLTFLGSLFCLFNRPLMYNRFFDFKNFDRGYRKDVVVLFRHWKSISFLNLGYKSFRHTVVLLLFYFYAVYEGHWDRRQQGPPGLGAVFTVIKYYTKLSHSQEKSKHAVMLISTIFYTVPISVTSLPMFGRFSKVFHFKNPTIPFENNALNLCI</sequence>
<organism evidence="4">
    <name type="scientific">Anisakis simplex</name>
    <name type="common">Herring worm</name>
    <dbReference type="NCBI Taxonomy" id="6269"/>
    <lineage>
        <taxon>Eukaryota</taxon>
        <taxon>Metazoa</taxon>
        <taxon>Ecdysozoa</taxon>
        <taxon>Nematoda</taxon>
        <taxon>Chromadorea</taxon>
        <taxon>Rhabditida</taxon>
        <taxon>Spirurina</taxon>
        <taxon>Ascaridomorpha</taxon>
        <taxon>Ascaridoidea</taxon>
        <taxon>Anisakidae</taxon>
        <taxon>Anisakis</taxon>
        <taxon>Anisakis simplex complex</taxon>
    </lineage>
</organism>
<dbReference type="WBParaSite" id="ASIM_0001910801-mRNA-1">
    <property type="protein sequence ID" value="ASIM_0001910801-mRNA-1"/>
    <property type="gene ID" value="ASIM_0001910801"/>
</dbReference>
<dbReference type="EMBL" id="UYRR01035612">
    <property type="protein sequence ID" value="VDK65047.1"/>
    <property type="molecule type" value="Genomic_DNA"/>
</dbReference>
<evidence type="ECO:0000313" key="4">
    <source>
        <dbReference type="WBParaSite" id="ASIM_0001910801-mRNA-1"/>
    </source>
</evidence>
<evidence type="ECO:0000256" key="1">
    <source>
        <dbReference type="SAM" id="Phobius"/>
    </source>
</evidence>
<dbReference type="Proteomes" id="UP000267096">
    <property type="component" value="Unassembled WGS sequence"/>
</dbReference>
<accession>A0A0M3KDQ5</accession>
<name>A0A0M3KDQ5_ANISI</name>
<feature type="transmembrane region" description="Helical" evidence="1">
    <location>
        <begin position="31"/>
        <end position="54"/>
    </location>
</feature>
<feature type="transmembrane region" description="Helical" evidence="1">
    <location>
        <begin position="122"/>
        <end position="140"/>
    </location>
</feature>
<evidence type="ECO:0000313" key="2">
    <source>
        <dbReference type="EMBL" id="VDK65047.1"/>
    </source>
</evidence>
<keyword evidence="1" id="KW-1133">Transmembrane helix</keyword>
<gene>
    <name evidence="2" type="ORF">ASIM_LOCUS18504</name>
</gene>
<protein>
    <submittedName>
        <fullName evidence="4">G protein-coupled receptor</fullName>
    </submittedName>
</protein>
<reference evidence="4" key="1">
    <citation type="submission" date="2017-02" db="UniProtKB">
        <authorList>
            <consortium name="WormBaseParasite"/>
        </authorList>
    </citation>
    <scope>IDENTIFICATION</scope>
</reference>
<dbReference type="AlphaFoldDB" id="A0A0M3KDQ5"/>
<evidence type="ECO:0000313" key="3">
    <source>
        <dbReference type="Proteomes" id="UP000267096"/>
    </source>
</evidence>
<feature type="transmembrane region" description="Helical" evidence="1">
    <location>
        <begin position="230"/>
        <end position="251"/>
    </location>
</feature>